<accession>A0AAV6V8P4</accession>
<dbReference type="InterPro" id="IPR052304">
    <property type="entry name" value="PTTG1IP"/>
</dbReference>
<dbReference type="Proteomes" id="UP000827092">
    <property type="component" value="Unassembled WGS sequence"/>
</dbReference>
<dbReference type="GO" id="GO:0005737">
    <property type="term" value="C:cytoplasm"/>
    <property type="evidence" value="ECO:0007669"/>
    <property type="project" value="TreeGrafter"/>
</dbReference>
<feature type="transmembrane region" description="Helical" evidence="1">
    <location>
        <begin position="102"/>
        <end position="127"/>
    </location>
</feature>
<keyword evidence="4" id="KW-1185">Reference proteome</keyword>
<dbReference type="EMBL" id="JAFNEN010000139">
    <property type="protein sequence ID" value="KAG8192458.1"/>
    <property type="molecule type" value="Genomic_DNA"/>
</dbReference>
<evidence type="ECO:0000256" key="2">
    <source>
        <dbReference type="SAM" id="SignalP"/>
    </source>
</evidence>
<sequence>MYTVLTILALTLSNVVCQNESETTSSTQIDTTTPATLSTSEKPKNISCPTHNGDCKACVKNSECYYCMTDEKCYFKLTDILTREKCEFKKIQYLTCKVNLQYLIIGISVVAGIALLVILIFCCCCCCKKKGIKLSKSDLKWQRQREERKQIAAEKRKERAERTEEIRKKYGLVKDSNPYQKFDDEA</sequence>
<dbReference type="PANTHER" id="PTHR15191">
    <property type="entry name" value="PROTEIN CBG20567"/>
    <property type="match status" value="1"/>
</dbReference>
<organism evidence="3 4">
    <name type="scientific">Oedothorax gibbosus</name>
    <dbReference type="NCBI Taxonomy" id="931172"/>
    <lineage>
        <taxon>Eukaryota</taxon>
        <taxon>Metazoa</taxon>
        <taxon>Ecdysozoa</taxon>
        <taxon>Arthropoda</taxon>
        <taxon>Chelicerata</taxon>
        <taxon>Arachnida</taxon>
        <taxon>Araneae</taxon>
        <taxon>Araneomorphae</taxon>
        <taxon>Entelegynae</taxon>
        <taxon>Araneoidea</taxon>
        <taxon>Linyphiidae</taxon>
        <taxon>Erigoninae</taxon>
        <taxon>Oedothorax</taxon>
    </lineage>
</organism>
<evidence type="ECO:0008006" key="5">
    <source>
        <dbReference type="Google" id="ProtNLM"/>
    </source>
</evidence>
<feature type="signal peptide" evidence="2">
    <location>
        <begin position="1"/>
        <end position="17"/>
    </location>
</feature>
<keyword evidence="2" id="KW-0732">Signal</keyword>
<proteinExistence type="predicted"/>
<evidence type="ECO:0000256" key="1">
    <source>
        <dbReference type="SAM" id="Phobius"/>
    </source>
</evidence>
<feature type="chain" id="PRO_5043955750" description="PTTG1IP" evidence="2">
    <location>
        <begin position="18"/>
        <end position="186"/>
    </location>
</feature>
<evidence type="ECO:0000313" key="3">
    <source>
        <dbReference type="EMBL" id="KAG8192458.1"/>
    </source>
</evidence>
<dbReference type="AlphaFoldDB" id="A0AAV6V8P4"/>
<dbReference type="PANTHER" id="PTHR15191:SF3">
    <property type="entry name" value="PITUITARY TUMOR-TRANSFORMING GENE PROTEIN-BINDING FACTOR"/>
    <property type="match status" value="1"/>
</dbReference>
<name>A0AAV6V8P4_9ARAC</name>
<evidence type="ECO:0000313" key="4">
    <source>
        <dbReference type="Proteomes" id="UP000827092"/>
    </source>
</evidence>
<protein>
    <recommendedName>
        <fullName evidence="5">PTTG1IP</fullName>
    </recommendedName>
</protein>
<keyword evidence="1" id="KW-0812">Transmembrane</keyword>
<dbReference type="GO" id="GO:0006606">
    <property type="term" value="P:protein import into nucleus"/>
    <property type="evidence" value="ECO:0007669"/>
    <property type="project" value="TreeGrafter"/>
</dbReference>
<gene>
    <name evidence="3" type="ORF">JTE90_017988</name>
</gene>
<comment type="caution">
    <text evidence="3">The sequence shown here is derived from an EMBL/GenBank/DDBJ whole genome shotgun (WGS) entry which is preliminary data.</text>
</comment>
<keyword evidence="1" id="KW-1133">Transmembrane helix</keyword>
<keyword evidence="1" id="KW-0472">Membrane</keyword>
<dbReference type="GO" id="GO:0005634">
    <property type="term" value="C:nucleus"/>
    <property type="evidence" value="ECO:0007669"/>
    <property type="project" value="TreeGrafter"/>
</dbReference>
<reference evidence="3 4" key="1">
    <citation type="journal article" date="2022" name="Nat. Ecol. Evol.">
        <title>A masculinizing supergene underlies an exaggerated male reproductive morph in a spider.</title>
        <authorList>
            <person name="Hendrickx F."/>
            <person name="De Corte Z."/>
            <person name="Sonet G."/>
            <person name="Van Belleghem S.M."/>
            <person name="Kostlbacher S."/>
            <person name="Vangestel C."/>
        </authorList>
    </citation>
    <scope>NUCLEOTIDE SEQUENCE [LARGE SCALE GENOMIC DNA]</scope>
    <source>
        <strain evidence="3">W744_W776</strain>
    </source>
</reference>